<sequence length="57" mass="5829">MAGYTPLKGREDVKKLNQGNNGVRFTDSTAKVAGIINGGVMPAASKGSNRGCTGCTK</sequence>
<dbReference type="Proteomes" id="UP000281691">
    <property type="component" value="Unassembled WGS sequence"/>
</dbReference>
<keyword evidence="3" id="KW-1185">Reference proteome</keyword>
<name>A0A3N4W119_9PAST</name>
<comment type="caution">
    <text evidence="2">The sequence shown here is derived from an EMBL/GenBank/DDBJ whole genome shotgun (WGS) entry which is preliminary data.</text>
</comment>
<reference evidence="2 3" key="1">
    <citation type="submission" date="2018-11" db="EMBL/GenBank/DDBJ databases">
        <title>Genomic Encyclopedia of Type Strains, Phase IV (KMG-IV): sequencing the most valuable type-strain genomes for metagenomic binning, comparative biology and taxonomic classification.</title>
        <authorList>
            <person name="Goeker M."/>
        </authorList>
    </citation>
    <scope>NUCLEOTIDE SEQUENCE [LARGE SCALE GENOMIC DNA]</scope>
    <source>
        <strain evidence="2 3">DSM 27238</strain>
    </source>
</reference>
<dbReference type="EMBL" id="RKQP01000001">
    <property type="protein sequence ID" value="RPE86039.1"/>
    <property type="molecule type" value="Genomic_DNA"/>
</dbReference>
<evidence type="ECO:0000313" key="3">
    <source>
        <dbReference type="Proteomes" id="UP000281691"/>
    </source>
</evidence>
<proteinExistence type="predicted"/>
<organism evidence="2 3">
    <name type="scientific">Vespertiliibacter pulmonis</name>
    <dbReference type="NCBI Taxonomy" id="1443036"/>
    <lineage>
        <taxon>Bacteria</taxon>
        <taxon>Pseudomonadati</taxon>
        <taxon>Pseudomonadota</taxon>
        <taxon>Gammaproteobacteria</taxon>
        <taxon>Pasteurellales</taxon>
        <taxon>Pasteurellaceae</taxon>
        <taxon>Vespertiliibacter</taxon>
    </lineage>
</organism>
<evidence type="ECO:0000256" key="1">
    <source>
        <dbReference type="SAM" id="MobiDB-lite"/>
    </source>
</evidence>
<dbReference type="RefSeq" id="WP_170152421.1">
    <property type="nucleotide sequence ID" value="NZ_CP016615.1"/>
</dbReference>
<protein>
    <submittedName>
        <fullName evidence="2">Uncharacterized protein</fullName>
    </submittedName>
</protein>
<feature type="region of interest" description="Disordered" evidence="1">
    <location>
        <begin position="1"/>
        <end position="21"/>
    </location>
</feature>
<dbReference type="AlphaFoldDB" id="A0A3N4W119"/>
<gene>
    <name evidence="2" type="ORF">EDC46_0430</name>
</gene>
<accession>A0A3N4W119</accession>
<evidence type="ECO:0000313" key="2">
    <source>
        <dbReference type="EMBL" id="RPE86039.1"/>
    </source>
</evidence>